<evidence type="ECO:0000259" key="15">
    <source>
        <dbReference type="PROSITE" id="PS50261"/>
    </source>
</evidence>
<dbReference type="Pfam" id="PF00002">
    <property type="entry name" value="7tm_2"/>
    <property type="match status" value="1"/>
</dbReference>
<dbReference type="InterPro" id="IPR017981">
    <property type="entry name" value="GPCR_2-like_7TM"/>
</dbReference>
<keyword evidence="17" id="KW-1185">Reference proteome</keyword>
<dbReference type="GO" id="GO:0004930">
    <property type="term" value="F:G protein-coupled receptor activity"/>
    <property type="evidence" value="ECO:0007669"/>
    <property type="project" value="UniProtKB-KW"/>
</dbReference>
<evidence type="ECO:0000256" key="5">
    <source>
        <dbReference type="ARBA" id="ARBA00022989"/>
    </source>
</evidence>
<accession>A0A4D9DUV1</accession>
<dbReference type="Gene3D" id="1.20.1070.10">
    <property type="entry name" value="Rhodopsin 7-helix transmembrane proteins"/>
    <property type="match status" value="1"/>
</dbReference>
<evidence type="ECO:0000256" key="6">
    <source>
        <dbReference type="ARBA" id="ARBA00023040"/>
    </source>
</evidence>
<feature type="transmembrane region" description="Helical" evidence="12">
    <location>
        <begin position="307"/>
        <end position="331"/>
    </location>
</feature>
<dbReference type="PANTHER" id="PTHR12011:SF326">
    <property type="entry name" value="ADHESION G-PROTEIN COUPLED RECEPTOR G5"/>
    <property type="match status" value="1"/>
</dbReference>
<keyword evidence="7 12" id="KW-0472">Membrane</keyword>
<comment type="caution">
    <text evidence="16">The sequence shown here is derived from an EMBL/GenBank/DDBJ whole genome shotgun (WGS) entry which is preliminary data.</text>
</comment>
<dbReference type="InterPro" id="IPR000203">
    <property type="entry name" value="GPS"/>
</dbReference>
<dbReference type="STRING" id="55544.A0A4D9DUV1"/>
<comment type="subcellular location">
    <subcellularLocation>
        <location evidence="1">Cell membrane</location>
        <topology evidence="1">Multi-pass membrane protein</topology>
    </subcellularLocation>
</comment>
<dbReference type="InterPro" id="IPR057244">
    <property type="entry name" value="GAIN_B"/>
</dbReference>
<sequence length="542" mass="60759">MCYMWSSTRRDSPLRTGLFLYLAALLLQQADPIGAQERCQVAKPEAKNESSKNMVADTDDYMEKGCRAWRGKPVGLKQLERALSRRSFQEDNFTVICPNIQALVFRIQPMKFRGLNLGSESIQTKSTRNKSTQHSIRFPAALVPKGRRTLAEMKLVCVYLNTRCLFQDGKNSSLLNDDILGATLENSSVTDLSEPVEIRFWHNERLDNSNAICVFWVEGTENGSLGNWSSAGCETIHQDKVVLCQCKHLTYFAVLLKISSAPIDEAILAPLTYISMVGCSVSAAASLLTILHYLATRKKSRDYTTKIHMNLLGALFLLNVSFLLSGPLASVHATWLCRGTAAFLQYSLLCCLTWMAIEGFHLYLLLIKVYNVYISRYVLKLCAVGWGLPALAVVSILTFKEEAYGLHIIKTDTGYNNATMCWITDKAQDVHYILNVGYAGITVLFNMVILVTVTRMLRKLRSNMNSQTERVKKDLVTVLGLTCLLGTTWALAFLSFSVFLIPQLILFTIINSLLGFFICLWYCTIRRQPDTSPSTGSSQMTK</sequence>
<feature type="transmembrane region" description="Helical" evidence="12">
    <location>
        <begin position="378"/>
        <end position="399"/>
    </location>
</feature>
<reference evidence="16 17" key="2">
    <citation type="submission" date="2019-04" db="EMBL/GenBank/DDBJ databases">
        <title>The genome sequence of big-headed turtle.</title>
        <authorList>
            <person name="Gong S."/>
        </authorList>
    </citation>
    <scope>NUCLEOTIDE SEQUENCE [LARGE SCALE GENOMIC DNA]</scope>
    <source>
        <strain evidence="16">DO16091913</strain>
        <tissue evidence="16">Muscle</tissue>
    </source>
</reference>
<feature type="transmembrane region" description="Helical" evidence="12">
    <location>
        <begin position="475"/>
        <end position="498"/>
    </location>
</feature>
<dbReference type="InterPro" id="IPR000832">
    <property type="entry name" value="GPCR_2_secretin-like"/>
</dbReference>
<dbReference type="PANTHER" id="PTHR12011">
    <property type="entry name" value="ADHESION G-PROTEIN COUPLED RECEPTOR"/>
    <property type="match status" value="1"/>
</dbReference>
<dbReference type="InterPro" id="IPR046338">
    <property type="entry name" value="GAIN_dom_sf"/>
</dbReference>
<dbReference type="EMBL" id="QXTE01000275">
    <property type="protein sequence ID" value="TFK00268.1"/>
    <property type="molecule type" value="Genomic_DNA"/>
</dbReference>
<keyword evidence="3 12" id="KW-0812">Transmembrane</keyword>
<proteinExistence type="predicted"/>
<dbReference type="PROSITE" id="PS50261">
    <property type="entry name" value="G_PROTEIN_RECEP_F2_4"/>
    <property type="match status" value="1"/>
</dbReference>
<keyword evidence="11" id="KW-0807">Transducer</keyword>
<dbReference type="PROSITE" id="PS50221">
    <property type="entry name" value="GAIN_B"/>
    <property type="match status" value="1"/>
</dbReference>
<dbReference type="CDD" id="cd15443">
    <property type="entry name" value="7tmB2_GPR114"/>
    <property type="match status" value="1"/>
</dbReference>
<dbReference type="InterPro" id="IPR003910">
    <property type="entry name" value="GPR1/GPR3/GPR5"/>
</dbReference>
<organism evidence="16 17">
    <name type="scientific">Platysternon megacephalum</name>
    <name type="common">big-headed turtle</name>
    <dbReference type="NCBI Taxonomy" id="55544"/>
    <lineage>
        <taxon>Eukaryota</taxon>
        <taxon>Metazoa</taxon>
        <taxon>Chordata</taxon>
        <taxon>Craniata</taxon>
        <taxon>Vertebrata</taxon>
        <taxon>Euteleostomi</taxon>
        <taxon>Archelosauria</taxon>
        <taxon>Testudinata</taxon>
        <taxon>Testudines</taxon>
        <taxon>Cryptodira</taxon>
        <taxon>Durocryptodira</taxon>
        <taxon>Testudinoidea</taxon>
        <taxon>Platysternidae</taxon>
        <taxon>Platysternon</taxon>
    </lineage>
</organism>
<dbReference type="Proteomes" id="UP000297703">
    <property type="component" value="Unassembled WGS sequence"/>
</dbReference>
<dbReference type="GO" id="GO:0007189">
    <property type="term" value="P:adenylate cyclase-activating G protein-coupled receptor signaling pathway"/>
    <property type="evidence" value="ECO:0007669"/>
    <property type="project" value="TreeGrafter"/>
</dbReference>
<feature type="domain" description="G-protein coupled receptors family 2 profile 2" evidence="15">
    <location>
        <begin position="271"/>
        <end position="526"/>
    </location>
</feature>
<evidence type="ECO:0000259" key="14">
    <source>
        <dbReference type="PROSITE" id="PS50221"/>
    </source>
</evidence>
<dbReference type="OrthoDB" id="283575at2759"/>
<keyword evidence="6" id="KW-0297">G-protein coupled receptor</keyword>
<feature type="transmembrane region" description="Helical" evidence="12">
    <location>
        <begin position="273"/>
        <end position="295"/>
    </location>
</feature>
<feature type="domain" description="GAIN-B" evidence="14">
    <location>
        <begin position="113"/>
        <end position="262"/>
    </location>
</feature>
<protein>
    <submittedName>
        <fullName evidence="16">Transcriptional repressor NF-X1</fullName>
    </submittedName>
</protein>
<evidence type="ECO:0000256" key="9">
    <source>
        <dbReference type="ARBA" id="ARBA00023170"/>
    </source>
</evidence>
<dbReference type="SMART" id="SM00303">
    <property type="entry name" value="GPS"/>
    <property type="match status" value="1"/>
</dbReference>
<feature type="transmembrane region" description="Helical" evidence="12">
    <location>
        <begin position="343"/>
        <end position="366"/>
    </location>
</feature>
<keyword evidence="8" id="KW-1015">Disulfide bond</keyword>
<dbReference type="FunFam" id="1.20.1070.10:FF:000249">
    <property type="entry name" value="Adhesion G protein-coupled receptor G5"/>
    <property type="match status" value="1"/>
</dbReference>
<evidence type="ECO:0000256" key="8">
    <source>
        <dbReference type="ARBA" id="ARBA00023157"/>
    </source>
</evidence>
<evidence type="ECO:0000256" key="7">
    <source>
        <dbReference type="ARBA" id="ARBA00023136"/>
    </source>
</evidence>
<dbReference type="GO" id="GO:0007166">
    <property type="term" value="P:cell surface receptor signaling pathway"/>
    <property type="evidence" value="ECO:0007669"/>
    <property type="project" value="InterPro"/>
</dbReference>
<dbReference type="Gene3D" id="2.60.220.50">
    <property type="match status" value="1"/>
</dbReference>
<dbReference type="PRINTS" id="PR00249">
    <property type="entry name" value="GPCRSECRETIN"/>
</dbReference>
<dbReference type="PRINTS" id="PR01422">
    <property type="entry name" value="GPR56ORPHANR"/>
</dbReference>
<dbReference type="Pfam" id="PF01825">
    <property type="entry name" value="GPS"/>
    <property type="match status" value="1"/>
</dbReference>
<evidence type="ECO:0000256" key="13">
    <source>
        <dbReference type="SAM" id="SignalP"/>
    </source>
</evidence>
<dbReference type="GO" id="GO:0005886">
    <property type="term" value="C:plasma membrane"/>
    <property type="evidence" value="ECO:0007669"/>
    <property type="project" value="UniProtKB-SubCell"/>
</dbReference>
<feature type="transmembrane region" description="Helical" evidence="12">
    <location>
        <begin position="504"/>
        <end position="523"/>
    </location>
</feature>
<gene>
    <name evidence="16" type="ORF">DR999_PMT17597</name>
</gene>
<keyword evidence="5 12" id="KW-1133">Transmembrane helix</keyword>
<feature type="transmembrane region" description="Helical" evidence="12">
    <location>
        <begin position="432"/>
        <end position="454"/>
    </location>
</feature>
<feature type="chain" id="PRO_5020031184" evidence="13">
    <location>
        <begin position="36"/>
        <end position="542"/>
    </location>
</feature>
<evidence type="ECO:0000256" key="4">
    <source>
        <dbReference type="ARBA" id="ARBA00022729"/>
    </source>
</evidence>
<keyword evidence="2" id="KW-1003">Cell membrane</keyword>
<evidence type="ECO:0000256" key="1">
    <source>
        <dbReference type="ARBA" id="ARBA00004651"/>
    </source>
</evidence>
<evidence type="ECO:0000256" key="3">
    <source>
        <dbReference type="ARBA" id="ARBA00022692"/>
    </source>
</evidence>
<evidence type="ECO:0000256" key="12">
    <source>
        <dbReference type="SAM" id="Phobius"/>
    </source>
</evidence>
<keyword evidence="9" id="KW-0675">Receptor</keyword>
<evidence type="ECO:0000256" key="11">
    <source>
        <dbReference type="ARBA" id="ARBA00023224"/>
    </source>
</evidence>
<keyword evidence="4 13" id="KW-0732">Signal</keyword>
<feature type="signal peptide" evidence="13">
    <location>
        <begin position="1"/>
        <end position="35"/>
    </location>
</feature>
<name>A0A4D9DUV1_9SAUR</name>
<evidence type="ECO:0000313" key="16">
    <source>
        <dbReference type="EMBL" id="TFK00268.1"/>
    </source>
</evidence>
<evidence type="ECO:0000256" key="10">
    <source>
        <dbReference type="ARBA" id="ARBA00023180"/>
    </source>
</evidence>
<evidence type="ECO:0000313" key="17">
    <source>
        <dbReference type="Proteomes" id="UP000297703"/>
    </source>
</evidence>
<reference evidence="16 17" key="1">
    <citation type="submission" date="2019-04" db="EMBL/GenBank/DDBJ databases">
        <title>Draft genome of the big-headed turtle Platysternon megacephalum.</title>
        <authorList>
            <person name="Gong S."/>
        </authorList>
    </citation>
    <scope>NUCLEOTIDE SEQUENCE [LARGE SCALE GENOMIC DNA]</scope>
    <source>
        <strain evidence="16">DO16091913</strain>
        <tissue evidence="16">Muscle</tissue>
    </source>
</reference>
<evidence type="ECO:0000256" key="2">
    <source>
        <dbReference type="ARBA" id="ARBA00022475"/>
    </source>
</evidence>
<keyword evidence="10" id="KW-0325">Glycoprotein</keyword>
<dbReference type="AlphaFoldDB" id="A0A4D9DUV1"/>